<dbReference type="PANTHER" id="PTHR16469:SF27">
    <property type="entry name" value="UBIQUITIN-ASSOCIATED AND SH3 DOMAIN-CONTAINING BA-RELATED"/>
    <property type="match status" value="1"/>
</dbReference>
<evidence type="ECO:0000313" key="3">
    <source>
        <dbReference type="Proteomes" id="UP001642540"/>
    </source>
</evidence>
<dbReference type="Proteomes" id="UP001642540">
    <property type="component" value="Unassembled WGS sequence"/>
</dbReference>
<name>A0ABP1PW51_9HEXA</name>
<gene>
    <name evidence="2" type="ORF">ODALV1_LOCUS4490</name>
</gene>
<keyword evidence="3" id="KW-1185">Reference proteome</keyword>
<evidence type="ECO:0000313" key="2">
    <source>
        <dbReference type="EMBL" id="CAL8079887.1"/>
    </source>
</evidence>
<dbReference type="PANTHER" id="PTHR16469">
    <property type="entry name" value="UBIQUITIN-ASSOCIATED AND SH3 DOMAIN-CONTAINING BA-RELATED"/>
    <property type="match status" value="1"/>
</dbReference>
<dbReference type="CDD" id="cd07067">
    <property type="entry name" value="HP_PGM_like"/>
    <property type="match status" value="1"/>
</dbReference>
<sequence>MSRRKIVTVRHGERVDFTFTDEWIRTCFDEDGNYSRQNLNQPEAVPKRKGYPQTFIFDCPLTEVGRLQAKLIGKGLMTETILSDGFQVFVSPSLRCVETATNLLKGMGLEIPLKVEPCLFEWTKWYMGHMPNWMTIDEFKTAGFNIDTTYTPMIPLNELTEGESIENYYNRSHKLMLNLLSQTGDKDLLLVAHGSSLDTNSRQLLGSAIRSEQEMFGVLRSIPYCGVAVMEQESDTQKWSLAYVPKLHICHASEHDFDARHALCGDHNFKPKPSSASIATNGSSAAPKPGHI</sequence>
<organism evidence="2 3">
    <name type="scientific">Orchesella dallaii</name>
    <dbReference type="NCBI Taxonomy" id="48710"/>
    <lineage>
        <taxon>Eukaryota</taxon>
        <taxon>Metazoa</taxon>
        <taxon>Ecdysozoa</taxon>
        <taxon>Arthropoda</taxon>
        <taxon>Hexapoda</taxon>
        <taxon>Collembola</taxon>
        <taxon>Entomobryomorpha</taxon>
        <taxon>Entomobryoidea</taxon>
        <taxon>Orchesellidae</taxon>
        <taxon>Orchesellinae</taxon>
        <taxon>Orchesella</taxon>
    </lineage>
</organism>
<dbReference type="Gene3D" id="3.40.50.1240">
    <property type="entry name" value="Phosphoglycerate mutase-like"/>
    <property type="match status" value="1"/>
</dbReference>
<dbReference type="Pfam" id="PF00300">
    <property type="entry name" value="His_Phos_1"/>
    <property type="match status" value="1"/>
</dbReference>
<dbReference type="SUPFAM" id="SSF53254">
    <property type="entry name" value="Phosphoglycerate mutase-like"/>
    <property type="match status" value="1"/>
</dbReference>
<proteinExistence type="predicted"/>
<dbReference type="EMBL" id="CAXLJM020000014">
    <property type="protein sequence ID" value="CAL8079887.1"/>
    <property type="molecule type" value="Genomic_DNA"/>
</dbReference>
<dbReference type="InterPro" id="IPR051710">
    <property type="entry name" value="Phosphatase_SH3-domain"/>
</dbReference>
<feature type="region of interest" description="Disordered" evidence="1">
    <location>
        <begin position="273"/>
        <end position="292"/>
    </location>
</feature>
<feature type="compositionally biased region" description="Polar residues" evidence="1">
    <location>
        <begin position="274"/>
        <end position="284"/>
    </location>
</feature>
<dbReference type="InterPro" id="IPR013078">
    <property type="entry name" value="His_Pase_superF_clade-1"/>
</dbReference>
<reference evidence="2 3" key="1">
    <citation type="submission" date="2024-08" db="EMBL/GenBank/DDBJ databases">
        <authorList>
            <person name="Cucini C."/>
            <person name="Frati F."/>
        </authorList>
    </citation>
    <scope>NUCLEOTIDE SEQUENCE [LARGE SCALE GENOMIC DNA]</scope>
</reference>
<evidence type="ECO:0000256" key="1">
    <source>
        <dbReference type="SAM" id="MobiDB-lite"/>
    </source>
</evidence>
<comment type="caution">
    <text evidence="2">The sequence shown here is derived from an EMBL/GenBank/DDBJ whole genome shotgun (WGS) entry which is preliminary data.</text>
</comment>
<accession>A0ABP1PW51</accession>
<evidence type="ECO:0008006" key="4">
    <source>
        <dbReference type="Google" id="ProtNLM"/>
    </source>
</evidence>
<dbReference type="InterPro" id="IPR029033">
    <property type="entry name" value="His_PPase_superfam"/>
</dbReference>
<protein>
    <recommendedName>
        <fullName evidence="4">Protein UBASH3A</fullName>
    </recommendedName>
</protein>